<dbReference type="STRING" id="285351.SAMN04488035_1503"/>
<proteinExistence type="predicted"/>
<evidence type="ECO:0000313" key="2">
    <source>
        <dbReference type="Proteomes" id="UP000198520"/>
    </source>
</evidence>
<keyword evidence="2" id="KW-1185">Reference proteome</keyword>
<accession>A0A1I2FUB5</accession>
<dbReference type="PANTHER" id="PTHR30283:SF4">
    <property type="entry name" value="PEROXIDE STRESS RESISTANCE PROTEIN YAAA"/>
    <property type="match status" value="1"/>
</dbReference>
<protein>
    <submittedName>
        <fullName evidence="1">Uncharacterized protein</fullName>
    </submittedName>
</protein>
<dbReference type="GO" id="GO:0033194">
    <property type="term" value="P:response to hydroperoxide"/>
    <property type="evidence" value="ECO:0007669"/>
    <property type="project" value="TreeGrafter"/>
</dbReference>
<gene>
    <name evidence="1" type="ORF">SAMN04488035_1503</name>
</gene>
<dbReference type="OrthoDB" id="3210767at2"/>
<evidence type="ECO:0000313" key="1">
    <source>
        <dbReference type="EMBL" id="SFF08409.1"/>
    </source>
</evidence>
<dbReference type="InterPro" id="IPR005583">
    <property type="entry name" value="YaaA"/>
</dbReference>
<organism evidence="1 2">
    <name type="scientific">Flavimobilis marinus</name>
    <dbReference type="NCBI Taxonomy" id="285351"/>
    <lineage>
        <taxon>Bacteria</taxon>
        <taxon>Bacillati</taxon>
        <taxon>Actinomycetota</taxon>
        <taxon>Actinomycetes</taxon>
        <taxon>Micrococcales</taxon>
        <taxon>Jonesiaceae</taxon>
        <taxon>Flavimobilis</taxon>
    </lineage>
</organism>
<dbReference type="Proteomes" id="UP000198520">
    <property type="component" value="Unassembled WGS sequence"/>
</dbReference>
<dbReference type="Pfam" id="PF03883">
    <property type="entry name" value="H2O2_YaaD"/>
    <property type="match status" value="1"/>
</dbReference>
<dbReference type="PANTHER" id="PTHR30283">
    <property type="entry name" value="PEROXIDE STRESS RESPONSE PROTEIN YAAA"/>
    <property type="match status" value="1"/>
</dbReference>
<reference evidence="2" key="1">
    <citation type="submission" date="2016-10" db="EMBL/GenBank/DDBJ databases">
        <authorList>
            <person name="Varghese N."/>
            <person name="Submissions S."/>
        </authorList>
    </citation>
    <scope>NUCLEOTIDE SEQUENCE [LARGE SCALE GENOMIC DNA]</scope>
    <source>
        <strain evidence="2">DSM 19083</strain>
    </source>
</reference>
<dbReference type="RefSeq" id="WP_093376745.1">
    <property type="nucleotide sequence ID" value="NZ_BNAN01000002.1"/>
</dbReference>
<dbReference type="EMBL" id="FONZ01000002">
    <property type="protein sequence ID" value="SFF08409.1"/>
    <property type="molecule type" value="Genomic_DNA"/>
</dbReference>
<dbReference type="GO" id="GO:0005829">
    <property type="term" value="C:cytosol"/>
    <property type="evidence" value="ECO:0007669"/>
    <property type="project" value="TreeGrafter"/>
</dbReference>
<sequence>MLILLPPSEGKTPPAPGTAVDLDRLSFPSLAPARRKVRDALVETSGRDDALTLLKVSTGLAPEVARNLALAGADAAPAAQVYTGVLYAAADLAGAAAGAPGTPARDRLPSVLTISALWGAVTPLDVIPAYRLSMSVDLPGIGPLGAFWRELLDDVLAPQASGDVVVDCRSSSYVSAWRPGSSADWVMVKVLRELDGKRSVVSHNAKHTRGVLTGHLLRRAGEPPRTRHELLDAAQELVGSALREATLHEAARGAHTLELVV</sequence>
<name>A0A1I2FUB5_9MICO</name>
<dbReference type="AlphaFoldDB" id="A0A1I2FUB5"/>